<reference evidence="7" key="1">
    <citation type="submission" date="2021-03" db="EMBL/GenBank/DDBJ databases">
        <title>Assistant Professor.</title>
        <authorList>
            <person name="Huq M.A."/>
        </authorList>
    </citation>
    <scope>NUCLEOTIDE SEQUENCE [LARGE SCALE GENOMIC DNA]</scope>
    <source>
        <strain evidence="7">MAH-28</strain>
    </source>
</reference>
<accession>A0ABS3YAY8</accession>
<feature type="region of interest" description="Disordered" evidence="4">
    <location>
        <begin position="268"/>
        <end position="290"/>
    </location>
</feature>
<dbReference type="PROSITE" id="PS01124">
    <property type="entry name" value="HTH_ARAC_FAMILY_2"/>
    <property type="match status" value="1"/>
</dbReference>
<evidence type="ECO:0000256" key="2">
    <source>
        <dbReference type="ARBA" id="ARBA00023125"/>
    </source>
</evidence>
<dbReference type="SMART" id="SM00342">
    <property type="entry name" value="HTH_ARAC"/>
    <property type="match status" value="1"/>
</dbReference>
<proteinExistence type="predicted"/>
<dbReference type="PANTHER" id="PTHR43280">
    <property type="entry name" value="ARAC-FAMILY TRANSCRIPTIONAL REGULATOR"/>
    <property type="match status" value="1"/>
</dbReference>
<evidence type="ECO:0000256" key="3">
    <source>
        <dbReference type="ARBA" id="ARBA00023163"/>
    </source>
</evidence>
<sequence length="290" mass="32875">MKWITLHHARLDHIASSWLILRFIDPSAEISFVHSDDINKAITEKGIVTFDVGGSEYTLHHNPEECLFDLFIRKHGLADPPLAEVAHIVRSAVTGRFHLAPQAAGLAAVAAGMFHANNDQLFLQQFIPVLDALYSWASRLGKPLHDDSDAKLLELFHRFITQKYADRARKPLWVKEIAAIVQDGVDTKLNLGLADLAERLHANPGTLVPHPDQLRFGEEMRRQRIEKALQLMEEEQYSLAEIAYLTGFSDQGHFSRIFGKHYGKTPTGHLKTIRAQKGREEDDEEEYEDD</sequence>
<dbReference type="Pfam" id="PF12833">
    <property type="entry name" value="HTH_18"/>
    <property type="match status" value="1"/>
</dbReference>
<evidence type="ECO:0000256" key="1">
    <source>
        <dbReference type="ARBA" id="ARBA00023015"/>
    </source>
</evidence>
<dbReference type="Gene3D" id="1.10.10.60">
    <property type="entry name" value="Homeodomain-like"/>
    <property type="match status" value="1"/>
</dbReference>
<keyword evidence="7" id="KW-1185">Reference proteome</keyword>
<evidence type="ECO:0000256" key="4">
    <source>
        <dbReference type="SAM" id="MobiDB-lite"/>
    </source>
</evidence>
<dbReference type="Pfam" id="PF09828">
    <property type="entry name" value="ChrB_C"/>
    <property type="match status" value="1"/>
</dbReference>
<dbReference type="EMBL" id="JAGHKP010000001">
    <property type="protein sequence ID" value="MBO9151843.1"/>
    <property type="molecule type" value="Genomic_DNA"/>
</dbReference>
<dbReference type="PANTHER" id="PTHR43280:SF2">
    <property type="entry name" value="HTH-TYPE TRANSCRIPTIONAL REGULATOR EXSA"/>
    <property type="match status" value="1"/>
</dbReference>
<organism evidence="6 7">
    <name type="scientific">Chitinophaga chungangae</name>
    <dbReference type="NCBI Taxonomy" id="2821488"/>
    <lineage>
        <taxon>Bacteria</taxon>
        <taxon>Pseudomonadati</taxon>
        <taxon>Bacteroidota</taxon>
        <taxon>Chitinophagia</taxon>
        <taxon>Chitinophagales</taxon>
        <taxon>Chitinophagaceae</taxon>
        <taxon>Chitinophaga</taxon>
    </lineage>
</organism>
<evidence type="ECO:0000259" key="5">
    <source>
        <dbReference type="PROSITE" id="PS01124"/>
    </source>
</evidence>
<feature type="compositionally biased region" description="Acidic residues" evidence="4">
    <location>
        <begin position="281"/>
        <end position="290"/>
    </location>
</feature>
<dbReference type="SUPFAM" id="SSF46689">
    <property type="entry name" value="Homeodomain-like"/>
    <property type="match status" value="1"/>
</dbReference>
<dbReference type="Proteomes" id="UP000679126">
    <property type="component" value="Unassembled WGS sequence"/>
</dbReference>
<keyword evidence="3" id="KW-0804">Transcription</keyword>
<dbReference type="InterPro" id="IPR009057">
    <property type="entry name" value="Homeodomain-like_sf"/>
</dbReference>
<dbReference type="PROSITE" id="PS00041">
    <property type="entry name" value="HTH_ARAC_FAMILY_1"/>
    <property type="match status" value="1"/>
</dbReference>
<keyword evidence="1" id="KW-0805">Transcription regulation</keyword>
<evidence type="ECO:0000313" key="7">
    <source>
        <dbReference type="Proteomes" id="UP000679126"/>
    </source>
</evidence>
<comment type="caution">
    <text evidence="6">The sequence shown here is derived from an EMBL/GenBank/DDBJ whole genome shotgun (WGS) entry which is preliminary data.</text>
</comment>
<keyword evidence="2" id="KW-0238">DNA-binding</keyword>
<feature type="domain" description="HTH araC/xylS-type" evidence="5">
    <location>
        <begin position="175"/>
        <end position="272"/>
    </location>
</feature>
<dbReference type="InterPro" id="IPR018634">
    <property type="entry name" value="ChrB_C"/>
</dbReference>
<dbReference type="InterPro" id="IPR018062">
    <property type="entry name" value="HTH_AraC-typ_CS"/>
</dbReference>
<dbReference type="RefSeq" id="WP_209144431.1">
    <property type="nucleotide sequence ID" value="NZ_JAGHKP010000001.1"/>
</dbReference>
<protein>
    <submittedName>
        <fullName evidence="6">Chromate resistance protein</fullName>
    </submittedName>
</protein>
<dbReference type="InterPro" id="IPR018060">
    <property type="entry name" value="HTH_AraC"/>
</dbReference>
<gene>
    <name evidence="6" type="ORF">J7I43_06460</name>
</gene>
<evidence type="ECO:0000313" key="6">
    <source>
        <dbReference type="EMBL" id="MBO9151843.1"/>
    </source>
</evidence>
<name>A0ABS3YAY8_9BACT</name>